<dbReference type="InterPro" id="IPR036734">
    <property type="entry name" value="Neur_chan_lig-bd_sf"/>
</dbReference>
<organism evidence="4 5">
    <name type="scientific">Oikopleura dioica</name>
    <name type="common">Tunicate</name>
    <dbReference type="NCBI Taxonomy" id="34765"/>
    <lineage>
        <taxon>Eukaryota</taxon>
        <taxon>Metazoa</taxon>
        <taxon>Chordata</taxon>
        <taxon>Tunicata</taxon>
        <taxon>Appendicularia</taxon>
        <taxon>Copelata</taxon>
        <taxon>Oikopleuridae</taxon>
        <taxon>Oikopleura</taxon>
    </lineage>
</organism>
<dbReference type="Pfam" id="PF02931">
    <property type="entry name" value="Neur_chan_LBD"/>
    <property type="match status" value="1"/>
</dbReference>
<comment type="subcellular location">
    <subcellularLocation>
        <location evidence="1">Membrane</location>
        <topology evidence="1">Multi-pass membrane protein</topology>
    </subcellularLocation>
</comment>
<dbReference type="InterPro" id="IPR006201">
    <property type="entry name" value="Neur_channel"/>
</dbReference>
<evidence type="ECO:0000259" key="3">
    <source>
        <dbReference type="Pfam" id="PF02931"/>
    </source>
</evidence>
<protein>
    <submittedName>
        <fullName evidence="4">Oidioi.mRNA.OKI2018_I69.chr2.g4834.t1.cds</fullName>
    </submittedName>
</protein>
<feature type="domain" description="Neurotransmitter-gated ion-channel ligand-binding" evidence="3">
    <location>
        <begin position="4"/>
        <end position="175"/>
    </location>
</feature>
<name>A0ABN7SYZ7_OIKDI</name>
<dbReference type="SUPFAM" id="SSF63712">
    <property type="entry name" value="Nicotinic receptor ligand binding domain-like"/>
    <property type="match status" value="1"/>
</dbReference>
<dbReference type="InterPro" id="IPR018000">
    <property type="entry name" value="Neurotransmitter_ion_chnl_CS"/>
</dbReference>
<evidence type="ECO:0000256" key="1">
    <source>
        <dbReference type="ARBA" id="ARBA00004141"/>
    </source>
</evidence>
<gene>
    <name evidence="4" type="ORF">OKIOD_LOCUS13599</name>
</gene>
<dbReference type="InterPro" id="IPR006202">
    <property type="entry name" value="Neur_chan_lig-bd"/>
</dbReference>
<keyword evidence="2" id="KW-0472">Membrane</keyword>
<dbReference type="EMBL" id="OU015567">
    <property type="protein sequence ID" value="CAG5110429.1"/>
    <property type="molecule type" value="Genomic_DNA"/>
</dbReference>
<dbReference type="PROSITE" id="PS00236">
    <property type="entry name" value="NEUROTR_ION_CHANNEL"/>
    <property type="match status" value="1"/>
</dbReference>
<dbReference type="Proteomes" id="UP001158576">
    <property type="component" value="Chromosome 2"/>
</dbReference>
<sequence length="185" mass="21332">MDSKLTQFHGVEGRDQITFSILLYYEWKNKFLHWRPSMNGGITKMTIPVDRVCRPEMVLYESLLDDFDSKHQAGVELYNDGTCYWYPVVKYVAGCSLDMTFYPYDTQYCPLKFGSWTFTSAEVNLGVRTPTNNVTGVGQTGLMFDDPMKPNSTEWEILSTDGMLNFVEYPCCIDLYAGEFLLHQK</sequence>
<dbReference type="PANTHER" id="PTHR18945">
    <property type="entry name" value="NEUROTRANSMITTER GATED ION CHANNEL"/>
    <property type="match status" value="1"/>
</dbReference>
<keyword evidence="5" id="KW-1185">Reference proteome</keyword>
<evidence type="ECO:0000313" key="5">
    <source>
        <dbReference type="Proteomes" id="UP001158576"/>
    </source>
</evidence>
<evidence type="ECO:0000256" key="2">
    <source>
        <dbReference type="ARBA" id="ARBA00023136"/>
    </source>
</evidence>
<accession>A0ABN7SYZ7</accession>
<proteinExistence type="predicted"/>
<reference evidence="4 5" key="1">
    <citation type="submission" date="2021-04" db="EMBL/GenBank/DDBJ databases">
        <authorList>
            <person name="Bliznina A."/>
        </authorList>
    </citation>
    <scope>NUCLEOTIDE SEQUENCE [LARGE SCALE GENOMIC DNA]</scope>
</reference>
<evidence type="ECO:0000313" key="4">
    <source>
        <dbReference type="EMBL" id="CAG5110429.1"/>
    </source>
</evidence>
<dbReference type="Gene3D" id="2.70.170.10">
    <property type="entry name" value="Neurotransmitter-gated ion-channel ligand-binding domain"/>
    <property type="match status" value="1"/>
</dbReference>